<proteinExistence type="predicted"/>
<organism evidence="1 2">
    <name type="scientific">Peptacetobacter hiranonis (strain DSM 13275 / JCM 10541 / KCTC 15199 / TO-931)</name>
    <name type="common">Clostridium hiranonis</name>
    <dbReference type="NCBI Taxonomy" id="500633"/>
    <lineage>
        <taxon>Bacteria</taxon>
        <taxon>Bacillati</taxon>
        <taxon>Bacillota</taxon>
        <taxon>Clostridia</taxon>
        <taxon>Peptostreptococcales</taxon>
        <taxon>Peptostreptococcaceae</taxon>
        <taxon>Peptacetobacter</taxon>
    </lineage>
</organism>
<protein>
    <submittedName>
        <fullName evidence="1">Uncharacterized protein</fullName>
    </submittedName>
</protein>
<name>B6G071_PEPHT</name>
<dbReference type="eggNOG" id="COG3935">
    <property type="taxonomic scope" value="Bacteria"/>
</dbReference>
<evidence type="ECO:0000313" key="2">
    <source>
        <dbReference type="Proteomes" id="UP000003178"/>
    </source>
</evidence>
<comment type="caution">
    <text evidence="1">The sequence shown here is derived from an EMBL/GenBank/DDBJ whole genome shotgun (WGS) entry which is preliminary data.</text>
</comment>
<reference evidence="1 2" key="1">
    <citation type="submission" date="2008-09" db="EMBL/GenBank/DDBJ databases">
        <authorList>
            <person name="Fulton L."/>
            <person name="Clifton S."/>
            <person name="Fulton B."/>
            <person name="Xu J."/>
            <person name="Minx P."/>
            <person name="Pepin K.H."/>
            <person name="Johnson M."/>
            <person name="Thiruvilangam P."/>
            <person name="Bhonagiri V."/>
            <person name="Nash W.E."/>
            <person name="Mardis E.R."/>
            <person name="Wilson R.K."/>
        </authorList>
    </citation>
    <scope>NUCLEOTIDE SEQUENCE [LARGE SCALE GENOMIC DNA]</scope>
    <source>
        <strain evidence="1 2">DSM 13275</strain>
    </source>
</reference>
<sequence length="304" mass="35778">MKTMIENDFVFRAGPKMAAVLGINEALVLGMVDYWINKNRENNINYKNGRYWTFNSIKKWRERYFYFWSERTVKRIFESLEEKGILIVGNFNKVGFDRTKWYSIDYDKFNEIVDEKSELFNKYEVENIRENMEISMTNCHDAYCQDGEMHCDRLSSCNVTTCHNANGQIVTTNTNNNTTKTTFITQQPGKMVVAIETKGILKEFLGYSYTDSYASKVINILMSKEKGCDYLREKIELTKNRNVDNKCAFLMAALQSDYKSVNGSTKIDNYGARKNRNKFINFEQTVYKYSKEELDEMIRKKNQF</sequence>
<dbReference type="STRING" id="500633.CLOHIR_01527"/>
<accession>B6G071</accession>
<gene>
    <name evidence="1" type="ORF">CLOHIR_01527</name>
</gene>
<reference evidence="1 2" key="2">
    <citation type="submission" date="2008-10" db="EMBL/GenBank/DDBJ databases">
        <title>Draft genome sequence of Clostridium hiranonis (DSM 13275).</title>
        <authorList>
            <person name="Sudarsanam P."/>
            <person name="Ley R."/>
            <person name="Guruge J."/>
            <person name="Turnbaugh P.J."/>
            <person name="Mahowald M."/>
            <person name="Liep D."/>
            <person name="Gordon J."/>
        </authorList>
    </citation>
    <scope>NUCLEOTIDE SEQUENCE [LARGE SCALE GENOMIC DNA]</scope>
    <source>
        <strain evidence="1 2">DSM 13275</strain>
    </source>
</reference>
<keyword evidence="2" id="KW-1185">Reference proteome</keyword>
<dbReference type="AlphaFoldDB" id="B6G071"/>
<evidence type="ECO:0000313" key="1">
    <source>
        <dbReference type="EMBL" id="EEA84899.1"/>
    </source>
</evidence>
<dbReference type="Proteomes" id="UP000003178">
    <property type="component" value="Unassembled WGS sequence"/>
</dbReference>
<dbReference type="EMBL" id="ABWP01000060">
    <property type="protein sequence ID" value="EEA84899.1"/>
    <property type="molecule type" value="Genomic_DNA"/>
</dbReference>
<dbReference type="OrthoDB" id="9803733at2"/>
<dbReference type="HOGENOM" id="CLU_047944_2_0_9"/>
<dbReference type="RefSeq" id="WP_006440446.1">
    <property type="nucleotide sequence ID" value="NZ_DS995356.1"/>
</dbReference>